<dbReference type="GO" id="GO:0004534">
    <property type="term" value="F:5'-3' RNA exonuclease activity"/>
    <property type="evidence" value="ECO:0007669"/>
    <property type="project" value="TreeGrafter"/>
</dbReference>
<evidence type="ECO:0000313" key="8">
    <source>
        <dbReference type="Proteomes" id="UP001314263"/>
    </source>
</evidence>
<feature type="domain" description="Xrn1 helical" evidence="6">
    <location>
        <begin position="248"/>
        <end position="445"/>
    </location>
</feature>
<dbReference type="GO" id="GO:0005634">
    <property type="term" value="C:nucleus"/>
    <property type="evidence" value="ECO:0007669"/>
    <property type="project" value="TreeGrafter"/>
</dbReference>
<proteinExistence type="inferred from homology"/>
<keyword evidence="2" id="KW-0378">Hydrolase</keyword>
<accession>A0AAV1I215</accession>
<dbReference type="InterPro" id="IPR004859">
    <property type="entry name" value="Xrn1_N"/>
</dbReference>
<keyword evidence="8" id="KW-1185">Reference proteome</keyword>
<dbReference type="PANTHER" id="PTHR12341">
    <property type="entry name" value="5'-&gt;3' EXORIBONUCLEASE"/>
    <property type="match status" value="1"/>
</dbReference>
<evidence type="ECO:0000259" key="5">
    <source>
        <dbReference type="Pfam" id="PF03159"/>
    </source>
</evidence>
<evidence type="ECO:0000256" key="4">
    <source>
        <dbReference type="ARBA" id="ARBA00038299"/>
    </source>
</evidence>
<dbReference type="PANTHER" id="PTHR12341:SF7">
    <property type="entry name" value="5'-3' EXORIBONUCLEASE 1"/>
    <property type="match status" value="1"/>
</dbReference>
<dbReference type="InterPro" id="IPR027073">
    <property type="entry name" value="5_3_exoribonuclease"/>
</dbReference>
<sequence length="470" mass="53186">MHRLSALASAKLNLPRRSFDTNALTPGTKFMQGLDAYMREYFSRRSKVAGIEIVFSGSSVAGEGEHKIMAYIRACRSPDVRFCVYGLDADLIFLSLSAQRAGMALVRERVYFRKGADNSVAGRDMRDVEFDRLDIDSLKEAFAADVARRTGGAYDTDKLVRDFVFYAYFLGNDFLHAVPGISTHMDGLEVLLQAYLKTLRTQTIHLVKADGTFNSMFLQAFIAELASSEDANLEREANSRRFRPAQDVRRDAAMTQAEHQHASLMSAFENVQGRQQDTIHAGKAGWRQRYWIQLFGLDPANGDEWETYRRRVVTNYLEGLKWIHHYYTGNTQNWHWHYRYDHSPCLSDIAEFYTDINTITLPKTKPWRPLEQLMLVLPPESRALLPQSYAEAMVGAKLGHMYPDDFAVYAALKRFYGECLPKLPVLEAVGVLEITKTLKLTAGDKALNRLEKGDVRVRAGGVGGGDDQQP</sequence>
<comment type="similarity">
    <text evidence="4">Belongs to the 5'-3' exonuclease family.</text>
</comment>
<reference evidence="7 8" key="1">
    <citation type="submission" date="2023-10" db="EMBL/GenBank/DDBJ databases">
        <authorList>
            <person name="Maclean D."/>
            <person name="Macfadyen A."/>
        </authorList>
    </citation>
    <scope>NUCLEOTIDE SEQUENCE [LARGE SCALE GENOMIC DNA]</scope>
</reference>
<evidence type="ECO:0000256" key="2">
    <source>
        <dbReference type="ARBA" id="ARBA00022801"/>
    </source>
</evidence>
<dbReference type="AlphaFoldDB" id="A0AAV1I215"/>
<keyword evidence="1" id="KW-0540">Nuclease</keyword>
<dbReference type="Gene3D" id="1.25.40.1050">
    <property type="match status" value="1"/>
</dbReference>
<evidence type="ECO:0000313" key="7">
    <source>
        <dbReference type="EMBL" id="CAK0777776.1"/>
    </source>
</evidence>
<evidence type="ECO:0000256" key="1">
    <source>
        <dbReference type="ARBA" id="ARBA00022722"/>
    </source>
</evidence>
<dbReference type="GO" id="GO:0000956">
    <property type="term" value="P:nuclear-transcribed mRNA catabolic process"/>
    <property type="evidence" value="ECO:0007669"/>
    <property type="project" value="TreeGrafter"/>
</dbReference>
<protein>
    <submittedName>
        <fullName evidence="7">Uncharacterized protein</fullName>
    </submittedName>
</protein>
<evidence type="ECO:0000256" key="3">
    <source>
        <dbReference type="ARBA" id="ARBA00022839"/>
    </source>
</evidence>
<comment type="caution">
    <text evidence="7">The sequence shown here is derived from an EMBL/GenBank/DDBJ whole genome shotgun (WGS) entry which is preliminary data.</text>
</comment>
<dbReference type="EMBL" id="CAUYUE010000005">
    <property type="protein sequence ID" value="CAK0777776.1"/>
    <property type="molecule type" value="Genomic_DNA"/>
</dbReference>
<dbReference type="GO" id="GO:0003723">
    <property type="term" value="F:RNA binding"/>
    <property type="evidence" value="ECO:0007669"/>
    <property type="project" value="TreeGrafter"/>
</dbReference>
<organism evidence="7 8">
    <name type="scientific">Coccomyxa viridis</name>
    <dbReference type="NCBI Taxonomy" id="1274662"/>
    <lineage>
        <taxon>Eukaryota</taxon>
        <taxon>Viridiplantae</taxon>
        <taxon>Chlorophyta</taxon>
        <taxon>core chlorophytes</taxon>
        <taxon>Trebouxiophyceae</taxon>
        <taxon>Trebouxiophyceae incertae sedis</taxon>
        <taxon>Coccomyxaceae</taxon>
        <taxon>Coccomyxa</taxon>
    </lineage>
</organism>
<dbReference type="Proteomes" id="UP001314263">
    <property type="component" value="Unassembled WGS sequence"/>
</dbReference>
<gene>
    <name evidence="7" type="ORF">CVIRNUC_004528</name>
</gene>
<dbReference type="Pfam" id="PF03159">
    <property type="entry name" value="XRN_N"/>
    <property type="match status" value="1"/>
</dbReference>
<keyword evidence="3" id="KW-0269">Exonuclease</keyword>
<name>A0AAV1I215_9CHLO</name>
<feature type="domain" description="Xrn1 N-terminal" evidence="5">
    <location>
        <begin position="15"/>
        <end position="108"/>
    </location>
</feature>
<dbReference type="InterPro" id="IPR041412">
    <property type="entry name" value="Xrn1_helical"/>
</dbReference>
<evidence type="ECO:0000259" key="6">
    <source>
        <dbReference type="Pfam" id="PF17846"/>
    </source>
</evidence>
<dbReference type="Pfam" id="PF17846">
    <property type="entry name" value="XRN_M"/>
    <property type="match status" value="1"/>
</dbReference>
<dbReference type="Gene3D" id="3.40.50.12390">
    <property type="match status" value="1"/>
</dbReference>